<organism evidence="3 4">
    <name type="scientific">Desulfovibrio litoralis DSM 11393</name>
    <dbReference type="NCBI Taxonomy" id="1121455"/>
    <lineage>
        <taxon>Bacteria</taxon>
        <taxon>Pseudomonadati</taxon>
        <taxon>Thermodesulfobacteriota</taxon>
        <taxon>Desulfovibrionia</taxon>
        <taxon>Desulfovibrionales</taxon>
        <taxon>Desulfovibrionaceae</taxon>
        <taxon>Desulfovibrio</taxon>
    </lineage>
</organism>
<dbReference type="EMBL" id="FRDI01000020">
    <property type="protein sequence ID" value="SHN73126.1"/>
    <property type="molecule type" value="Genomic_DNA"/>
</dbReference>
<feature type="region of interest" description="Disordered" evidence="1">
    <location>
        <begin position="1"/>
        <end position="36"/>
    </location>
</feature>
<feature type="transmembrane region" description="Helical" evidence="2">
    <location>
        <begin position="53"/>
        <end position="74"/>
    </location>
</feature>
<dbReference type="STRING" id="1121455.SAMN02745728_02382"/>
<feature type="transmembrane region" description="Helical" evidence="2">
    <location>
        <begin position="153"/>
        <end position="171"/>
    </location>
</feature>
<dbReference type="RefSeq" id="WP_072698042.1">
    <property type="nucleotide sequence ID" value="NZ_FRDI01000020.1"/>
</dbReference>
<evidence type="ECO:0000313" key="3">
    <source>
        <dbReference type="EMBL" id="SHN73126.1"/>
    </source>
</evidence>
<feature type="transmembrane region" description="Helical" evidence="2">
    <location>
        <begin position="94"/>
        <end position="117"/>
    </location>
</feature>
<keyword evidence="2" id="KW-0812">Transmembrane</keyword>
<keyword evidence="2" id="KW-0472">Membrane</keyword>
<sequence length="192" mass="22293">MPYSKENTNNTNDFTSPQKEQSYSIPPQNNLYTMSNDPRNPYTMNSSGRTMPFGLVLLIIYAVFRIAYRIHFIWKISSIVMMNESSSLTTNSTLSSFTFWLPTLIILLFIPIIYFTFNRKETPVLICLVITSAYLAFNYIQRLLENPDFLLQNLERIGLYLVIPLLFIYYIKTSKSVANYFAYRSYSGPTVS</sequence>
<proteinExistence type="predicted"/>
<accession>A0A1M7TR32</accession>
<keyword evidence="2" id="KW-1133">Transmembrane helix</keyword>
<gene>
    <name evidence="3" type="ORF">SAMN02745728_02382</name>
</gene>
<keyword evidence="4" id="KW-1185">Reference proteome</keyword>
<reference evidence="3 4" key="1">
    <citation type="submission" date="2016-12" db="EMBL/GenBank/DDBJ databases">
        <authorList>
            <person name="Song W.-J."/>
            <person name="Kurnit D.M."/>
        </authorList>
    </citation>
    <scope>NUCLEOTIDE SEQUENCE [LARGE SCALE GENOMIC DNA]</scope>
    <source>
        <strain evidence="3 4">DSM 11393</strain>
    </source>
</reference>
<protein>
    <submittedName>
        <fullName evidence="3">Uncharacterized protein</fullName>
    </submittedName>
</protein>
<evidence type="ECO:0000256" key="1">
    <source>
        <dbReference type="SAM" id="MobiDB-lite"/>
    </source>
</evidence>
<name>A0A1M7TR32_9BACT</name>
<evidence type="ECO:0000256" key="2">
    <source>
        <dbReference type="SAM" id="Phobius"/>
    </source>
</evidence>
<evidence type="ECO:0000313" key="4">
    <source>
        <dbReference type="Proteomes" id="UP000186469"/>
    </source>
</evidence>
<dbReference type="Proteomes" id="UP000186469">
    <property type="component" value="Unassembled WGS sequence"/>
</dbReference>
<feature type="transmembrane region" description="Helical" evidence="2">
    <location>
        <begin position="124"/>
        <end position="141"/>
    </location>
</feature>
<dbReference type="AlphaFoldDB" id="A0A1M7TR32"/>